<feature type="transmembrane region" description="Helical" evidence="7">
    <location>
        <begin position="394"/>
        <end position="415"/>
    </location>
</feature>
<feature type="transmembrane region" description="Helical" evidence="7">
    <location>
        <begin position="166"/>
        <end position="193"/>
    </location>
</feature>
<keyword evidence="4 7" id="KW-0812">Transmembrane</keyword>
<dbReference type="Proteomes" id="UP001595613">
    <property type="component" value="Unassembled WGS sequence"/>
</dbReference>
<keyword evidence="6 7" id="KW-0472">Membrane</keyword>
<accession>A0ABV7WWG7</accession>
<evidence type="ECO:0000256" key="7">
    <source>
        <dbReference type="RuleBase" id="RU369079"/>
    </source>
</evidence>
<evidence type="ECO:0000256" key="6">
    <source>
        <dbReference type="ARBA" id="ARBA00023136"/>
    </source>
</evidence>
<keyword evidence="7" id="KW-0813">Transport</keyword>
<dbReference type="InterPro" id="IPR004681">
    <property type="entry name" value="TRAP_DctM"/>
</dbReference>
<dbReference type="RefSeq" id="WP_380094562.1">
    <property type="nucleotide sequence ID" value="NZ_JBHRYD010000001.1"/>
</dbReference>
<evidence type="ECO:0000256" key="3">
    <source>
        <dbReference type="ARBA" id="ARBA00022519"/>
    </source>
</evidence>
<evidence type="ECO:0000259" key="8">
    <source>
        <dbReference type="Pfam" id="PF06808"/>
    </source>
</evidence>
<feature type="transmembrane region" description="Helical" evidence="7">
    <location>
        <begin position="133"/>
        <end position="160"/>
    </location>
</feature>
<comment type="subcellular location">
    <subcellularLocation>
        <location evidence="1 7">Cell inner membrane</location>
        <topology evidence="1 7">Multi-pass membrane protein</topology>
    </subcellularLocation>
</comment>
<organism evidence="9 10">
    <name type="scientific">Devosia honganensis</name>
    <dbReference type="NCBI Taxonomy" id="1610527"/>
    <lineage>
        <taxon>Bacteria</taxon>
        <taxon>Pseudomonadati</taxon>
        <taxon>Pseudomonadota</taxon>
        <taxon>Alphaproteobacteria</taxon>
        <taxon>Hyphomicrobiales</taxon>
        <taxon>Devosiaceae</taxon>
        <taxon>Devosia</taxon>
    </lineage>
</organism>
<sequence>MIAALSLSFLGIMFIGAPIMVALALSAVVALQSSGRPLMIVLQTAFQSLDSFSLMAIPFFVLAGNLMQSGGIARRLVGLANAFVGWIRGGLGAVAVITSMMFSTVCGSSSATTAAIGSTLIPAMQRKGYPKAFAAATAAASGELGAIIPPSIPMVVYGLAANVSVASLFIAGILPGLLITLSLVITVCVVARIKGFDEVTPINLRDWLWGIWSAFRESILALLMPVIILGGIYGGFFTPTEASCVAVIYGLVVGMFIYKEVAFKDLLTVLGRSAVMSAIIMLIVAFAAVFAYLLTINQVPQQVAILLGKITDNPLIFLLLVNILLFFIGMFVEALAAILILAPILAPVAVSFGIDPIHFGMVIIVNLAIGMVTPPVGVNLFVVCQIANLKLEQLIRPLLIFLAVLVINVAIISYVPALSTVLLGY</sequence>
<reference evidence="10" key="1">
    <citation type="journal article" date="2019" name="Int. J. Syst. Evol. Microbiol.">
        <title>The Global Catalogue of Microorganisms (GCM) 10K type strain sequencing project: providing services to taxonomists for standard genome sequencing and annotation.</title>
        <authorList>
            <consortium name="The Broad Institute Genomics Platform"/>
            <consortium name="The Broad Institute Genome Sequencing Center for Infectious Disease"/>
            <person name="Wu L."/>
            <person name="Ma J."/>
        </authorList>
    </citation>
    <scope>NUCLEOTIDE SEQUENCE [LARGE SCALE GENOMIC DNA]</scope>
    <source>
        <strain evidence="10">KCTC 42281</strain>
    </source>
</reference>
<evidence type="ECO:0000256" key="4">
    <source>
        <dbReference type="ARBA" id="ARBA00022692"/>
    </source>
</evidence>
<keyword evidence="3 7" id="KW-0997">Cell inner membrane</keyword>
<gene>
    <name evidence="9" type="ORF">ACFOOL_02470</name>
</gene>
<comment type="function">
    <text evidence="7">Part of the tripartite ATP-independent periplasmic (TRAP) transport system.</text>
</comment>
<evidence type="ECO:0000313" key="10">
    <source>
        <dbReference type="Proteomes" id="UP001595613"/>
    </source>
</evidence>
<keyword evidence="5 7" id="KW-1133">Transmembrane helix</keyword>
<feature type="transmembrane region" description="Helical" evidence="7">
    <location>
        <begin position="42"/>
        <end position="64"/>
    </location>
</feature>
<evidence type="ECO:0000256" key="1">
    <source>
        <dbReference type="ARBA" id="ARBA00004429"/>
    </source>
</evidence>
<keyword evidence="10" id="KW-1185">Reference proteome</keyword>
<dbReference type="EMBL" id="JBHRYD010000001">
    <property type="protein sequence ID" value="MFC3703620.1"/>
    <property type="molecule type" value="Genomic_DNA"/>
</dbReference>
<comment type="similarity">
    <text evidence="7">Belongs to the TRAP transporter large permease family.</text>
</comment>
<evidence type="ECO:0000256" key="2">
    <source>
        <dbReference type="ARBA" id="ARBA00022475"/>
    </source>
</evidence>
<feature type="transmembrane region" description="Helical" evidence="7">
    <location>
        <begin position="214"/>
        <end position="234"/>
    </location>
</feature>
<dbReference type="PIRSF" id="PIRSF006066">
    <property type="entry name" value="HI0050"/>
    <property type="match status" value="1"/>
</dbReference>
<feature type="transmembrane region" description="Helical" evidence="7">
    <location>
        <begin position="270"/>
        <end position="294"/>
    </location>
</feature>
<feature type="transmembrane region" description="Helical" evidence="7">
    <location>
        <begin position="360"/>
        <end position="382"/>
    </location>
</feature>
<keyword evidence="2" id="KW-1003">Cell membrane</keyword>
<comment type="caution">
    <text evidence="7">Lacks conserved residue(s) required for the propagation of feature annotation.</text>
</comment>
<feature type="transmembrane region" description="Helical" evidence="7">
    <location>
        <begin position="240"/>
        <end position="258"/>
    </location>
</feature>
<dbReference type="Pfam" id="PF06808">
    <property type="entry name" value="DctM"/>
    <property type="match status" value="1"/>
</dbReference>
<dbReference type="NCBIfam" id="TIGR00786">
    <property type="entry name" value="dctM"/>
    <property type="match status" value="1"/>
</dbReference>
<evidence type="ECO:0000256" key="5">
    <source>
        <dbReference type="ARBA" id="ARBA00022989"/>
    </source>
</evidence>
<feature type="transmembrane region" description="Helical" evidence="7">
    <location>
        <begin position="76"/>
        <end position="96"/>
    </location>
</feature>
<name>A0ABV7WWG7_9HYPH</name>
<feature type="domain" description="TRAP C4-dicarboxylate transport system permease DctM subunit" evidence="8">
    <location>
        <begin position="8"/>
        <end position="418"/>
    </location>
</feature>
<dbReference type="PANTHER" id="PTHR33362:SF5">
    <property type="entry name" value="C4-DICARBOXYLATE TRAP TRANSPORTER LARGE PERMEASE PROTEIN DCTM"/>
    <property type="match status" value="1"/>
</dbReference>
<evidence type="ECO:0000313" key="9">
    <source>
        <dbReference type="EMBL" id="MFC3703620.1"/>
    </source>
</evidence>
<comment type="subunit">
    <text evidence="7">The complex comprises the extracytoplasmic solute receptor protein and the two transmembrane proteins.</text>
</comment>
<feature type="transmembrane region" description="Helical" evidence="7">
    <location>
        <begin position="314"/>
        <end position="332"/>
    </location>
</feature>
<protein>
    <recommendedName>
        <fullName evidence="7">TRAP transporter large permease protein</fullName>
    </recommendedName>
</protein>
<comment type="caution">
    <text evidence="9">The sequence shown here is derived from an EMBL/GenBank/DDBJ whole genome shotgun (WGS) entry which is preliminary data.</text>
</comment>
<dbReference type="InterPro" id="IPR010656">
    <property type="entry name" value="DctM"/>
</dbReference>
<proteinExistence type="inferred from homology"/>
<dbReference type="PANTHER" id="PTHR33362">
    <property type="entry name" value="SIALIC ACID TRAP TRANSPORTER PERMEASE PROTEIN SIAT-RELATED"/>
    <property type="match status" value="1"/>
</dbReference>